<evidence type="ECO:0000313" key="1">
    <source>
        <dbReference type="EMBL" id="MBC9131756.1"/>
    </source>
</evidence>
<accession>A0ABR7QZW2</accession>
<dbReference type="EMBL" id="JABURY010000020">
    <property type="protein sequence ID" value="MBC9131756.1"/>
    <property type="molecule type" value="Genomic_DNA"/>
</dbReference>
<dbReference type="RefSeq" id="WP_187756201.1">
    <property type="nucleotide sequence ID" value="NZ_JABURY010000020.1"/>
</dbReference>
<protein>
    <submittedName>
        <fullName evidence="1">Uncharacterized protein</fullName>
    </submittedName>
</protein>
<organism evidence="1 2">
    <name type="scientific">Frischella japonica</name>
    <dbReference type="NCBI Taxonomy" id="2741544"/>
    <lineage>
        <taxon>Bacteria</taxon>
        <taxon>Pseudomonadati</taxon>
        <taxon>Pseudomonadota</taxon>
        <taxon>Gammaproteobacteria</taxon>
        <taxon>Orbales</taxon>
        <taxon>Orbaceae</taxon>
        <taxon>Frischella</taxon>
    </lineage>
</organism>
<dbReference type="Proteomes" id="UP000651208">
    <property type="component" value="Unassembled WGS sequence"/>
</dbReference>
<proteinExistence type="predicted"/>
<keyword evidence="2" id="KW-1185">Reference proteome</keyword>
<comment type="caution">
    <text evidence="1">The sequence shown here is derived from an EMBL/GenBank/DDBJ whole genome shotgun (WGS) entry which is preliminary data.</text>
</comment>
<evidence type="ECO:0000313" key="2">
    <source>
        <dbReference type="Proteomes" id="UP000651208"/>
    </source>
</evidence>
<sequence>MMHTIRLLQVAHEIMTKGTITNKCVSRDELLAIKNGQLSYNEIINMAKSLFADIETALLSSTLPITTQYYTSDCIVGFDM</sequence>
<gene>
    <name evidence="1" type="ORF">FcAc13_10630</name>
</gene>
<name>A0ABR7QZW2_9GAMM</name>
<reference evidence="1 2" key="1">
    <citation type="submission" date="2020-06" db="EMBL/GenBank/DDBJ databases">
        <title>Frischella cerana isolated from Apis cerana gut homogenate.</title>
        <authorList>
            <person name="Wolter L.A."/>
            <person name="Suenami S."/>
            <person name="Miyazaki R."/>
        </authorList>
    </citation>
    <scope>NUCLEOTIDE SEQUENCE [LARGE SCALE GENOMIC DNA]</scope>
    <source>
        <strain evidence="1 2">Ac13</strain>
    </source>
</reference>